<accession>A0A411HL63</accession>
<name>A0A411HL63_9GAMM</name>
<reference evidence="1 2" key="1">
    <citation type="submission" date="2019-01" db="EMBL/GenBank/DDBJ databases">
        <title>Pseudolysobacter antarctica gen. nov., sp. nov., isolated from Fildes Peninsula, Antarctica.</title>
        <authorList>
            <person name="Wei Z."/>
            <person name="Peng F."/>
        </authorList>
    </citation>
    <scope>NUCLEOTIDE SEQUENCE [LARGE SCALE GENOMIC DNA]</scope>
    <source>
        <strain evidence="1 2">AQ6-296</strain>
    </source>
</reference>
<dbReference type="AlphaFoldDB" id="A0A411HL63"/>
<evidence type="ECO:0000313" key="2">
    <source>
        <dbReference type="Proteomes" id="UP000291562"/>
    </source>
</evidence>
<dbReference type="OrthoDB" id="5958388at2"/>
<dbReference type="EMBL" id="CP035704">
    <property type="protein sequence ID" value="QBB71269.1"/>
    <property type="molecule type" value="Genomic_DNA"/>
</dbReference>
<protein>
    <submittedName>
        <fullName evidence="1">Uncharacterized protein</fullName>
    </submittedName>
</protein>
<proteinExistence type="predicted"/>
<organism evidence="1 2">
    <name type="scientific">Pseudolysobacter antarcticus</name>
    <dbReference type="NCBI Taxonomy" id="2511995"/>
    <lineage>
        <taxon>Bacteria</taxon>
        <taxon>Pseudomonadati</taxon>
        <taxon>Pseudomonadota</taxon>
        <taxon>Gammaproteobacteria</taxon>
        <taxon>Lysobacterales</taxon>
        <taxon>Rhodanobacteraceae</taxon>
        <taxon>Pseudolysobacter</taxon>
    </lineage>
</organism>
<dbReference type="Proteomes" id="UP000291562">
    <property type="component" value="Chromosome"/>
</dbReference>
<evidence type="ECO:0000313" key="1">
    <source>
        <dbReference type="EMBL" id="QBB71269.1"/>
    </source>
</evidence>
<keyword evidence="2" id="KW-1185">Reference proteome</keyword>
<sequence length="236" mass="26089">MPISTSVRIVAWMENAWLVRYLDRQLSDDEVAAFEAYVLDKPELLTLIEADTNLRDALSDAALNTPGDVLDQHAASDARAYVTDIQQPLPSMSTSAHGIRPAWVSIAASLLLGLGMGWIGERVWSPDHSQALIANPTRIIYDTLRGEASPPRIEHADSNSNYVLVEIAVPPEAKEIILNIENSAEQTFTESPDGFISALINKHALTHAQSIFLRYRLKGITQQRTLSLTEFKRGES</sequence>
<dbReference type="RefSeq" id="WP_129834107.1">
    <property type="nucleotide sequence ID" value="NZ_CP035704.1"/>
</dbReference>
<gene>
    <name evidence="1" type="ORF">ELE36_13400</name>
</gene>
<dbReference type="KEGG" id="xbc:ELE36_13400"/>